<dbReference type="GO" id="GO:0005886">
    <property type="term" value="C:plasma membrane"/>
    <property type="evidence" value="ECO:0007669"/>
    <property type="project" value="TreeGrafter"/>
</dbReference>
<accession>A0A066XWF9</accession>
<comment type="subcellular location">
    <subcellularLocation>
        <location evidence="1">Membrane</location>
        <topology evidence="1">Multi-pass membrane protein</topology>
    </subcellularLocation>
</comment>
<evidence type="ECO:0000256" key="3">
    <source>
        <dbReference type="ARBA" id="ARBA00022989"/>
    </source>
</evidence>
<feature type="transmembrane region" description="Helical" evidence="5">
    <location>
        <begin position="36"/>
        <end position="54"/>
    </location>
</feature>
<keyword evidence="4 5" id="KW-0472">Membrane</keyword>
<evidence type="ECO:0000313" key="7">
    <source>
        <dbReference type="Proteomes" id="UP000027238"/>
    </source>
</evidence>
<feature type="transmembrane region" description="Helical" evidence="5">
    <location>
        <begin position="288"/>
        <end position="311"/>
    </location>
</feature>
<comment type="caution">
    <text evidence="6">The sequence shown here is derived from an EMBL/GenBank/DDBJ whole genome shotgun (WGS) entry which is preliminary data.</text>
</comment>
<dbReference type="AlphaFoldDB" id="A0A066XWF9"/>
<keyword evidence="7" id="KW-1185">Reference proteome</keyword>
<dbReference type="Pfam" id="PF04479">
    <property type="entry name" value="RTA1"/>
    <property type="match status" value="1"/>
</dbReference>
<evidence type="ECO:0000313" key="6">
    <source>
        <dbReference type="EMBL" id="KDN70285.1"/>
    </source>
</evidence>
<keyword evidence="3 5" id="KW-1133">Transmembrane helix</keyword>
<dbReference type="GO" id="GO:0000324">
    <property type="term" value="C:fungal-type vacuole"/>
    <property type="evidence" value="ECO:0007669"/>
    <property type="project" value="TreeGrafter"/>
</dbReference>
<dbReference type="PANTHER" id="PTHR31465:SF8">
    <property type="entry name" value="DOMAIN PROTEIN, PUTATIVE (AFU_ORTHOLOGUE AFUA_6G14140)-RELATED"/>
    <property type="match status" value="1"/>
</dbReference>
<name>A0A066XWF9_COLSU</name>
<dbReference type="EMBL" id="JMSE01000367">
    <property type="protein sequence ID" value="KDN70285.1"/>
    <property type="molecule type" value="Genomic_DNA"/>
</dbReference>
<proteinExistence type="predicted"/>
<evidence type="ECO:0000256" key="4">
    <source>
        <dbReference type="ARBA" id="ARBA00023136"/>
    </source>
</evidence>
<evidence type="ECO:0000256" key="1">
    <source>
        <dbReference type="ARBA" id="ARBA00004141"/>
    </source>
</evidence>
<dbReference type="Proteomes" id="UP000027238">
    <property type="component" value="Unassembled WGS sequence"/>
</dbReference>
<dbReference type="OMA" id="EYTIYQD"/>
<evidence type="ECO:0000256" key="5">
    <source>
        <dbReference type="SAM" id="Phobius"/>
    </source>
</evidence>
<dbReference type="HOGENOM" id="CLU_033465_6_1_1"/>
<protein>
    <submittedName>
        <fullName evidence="6">Putative RTA1 like protein</fullName>
    </submittedName>
</protein>
<dbReference type="PANTHER" id="PTHR31465">
    <property type="entry name" value="PROTEIN RTA1-RELATED"/>
    <property type="match status" value="1"/>
</dbReference>
<dbReference type="OrthoDB" id="4521223at2759"/>
<organism evidence="6 7">
    <name type="scientific">Colletotrichum sublineola</name>
    <name type="common">Sorghum anthracnose fungus</name>
    <dbReference type="NCBI Taxonomy" id="1173701"/>
    <lineage>
        <taxon>Eukaryota</taxon>
        <taxon>Fungi</taxon>
        <taxon>Dikarya</taxon>
        <taxon>Ascomycota</taxon>
        <taxon>Pezizomycotina</taxon>
        <taxon>Sordariomycetes</taxon>
        <taxon>Hypocreomycetidae</taxon>
        <taxon>Glomerellales</taxon>
        <taxon>Glomerellaceae</taxon>
        <taxon>Colletotrichum</taxon>
        <taxon>Colletotrichum graminicola species complex</taxon>
    </lineage>
</organism>
<dbReference type="InterPro" id="IPR007568">
    <property type="entry name" value="RTA1"/>
</dbReference>
<reference evidence="7" key="1">
    <citation type="journal article" date="2014" name="Genome Announc.">
        <title>Draft genome sequence of Colletotrichum sublineola, a destructive pathogen of cultivated sorghum.</title>
        <authorList>
            <person name="Baroncelli R."/>
            <person name="Sanz-Martin J.M."/>
            <person name="Rech G.E."/>
            <person name="Sukno S.A."/>
            <person name="Thon M.R."/>
        </authorList>
    </citation>
    <scope>NUCLEOTIDE SEQUENCE [LARGE SCALE GENOMIC DNA]</scope>
    <source>
        <strain evidence="7">TX430BB</strain>
    </source>
</reference>
<feature type="transmembrane region" description="Helical" evidence="5">
    <location>
        <begin position="176"/>
        <end position="199"/>
    </location>
</feature>
<sequence length="334" mass="37158">MSSNDTFVPSYETCDEVTYRCPVELTVYGAYLSKPAATFFGIAFLACAVFQLYFGIRSRTWGFIIWLGLGTLLEVLGYWARTKLADNPWDLDAFAQQYLALLLAPTLVAAALSVTFKHLVIWYGAEWSVLRPSLYPWVFVGTDFLSIIIQVAGGAITAAKTSGTGDENMAKLGEKLVIGGVAFQVANMVCCGMLMLVYIARRKSALASAGRGSQRLSRDETRLMEGDSAYPVCRDVASDKEARSVRAFVYALTVAYIAILIRCAYRIAENVPALTLDMLRNEPLFLGLDSTMLLIAIGTITIFHPYLYFPFLKESKRLEKRAKHQGDYRMRDMS</sequence>
<evidence type="ECO:0000256" key="2">
    <source>
        <dbReference type="ARBA" id="ARBA00022692"/>
    </source>
</evidence>
<dbReference type="eggNOG" id="ENOG502T9S8">
    <property type="taxonomic scope" value="Eukaryota"/>
</dbReference>
<feature type="transmembrane region" description="Helical" evidence="5">
    <location>
        <begin position="100"/>
        <end position="122"/>
    </location>
</feature>
<feature type="transmembrane region" description="Helical" evidence="5">
    <location>
        <begin position="134"/>
        <end position="156"/>
    </location>
</feature>
<feature type="transmembrane region" description="Helical" evidence="5">
    <location>
        <begin position="247"/>
        <end position="268"/>
    </location>
</feature>
<gene>
    <name evidence="6" type="ORF">CSUB01_06451</name>
</gene>
<feature type="transmembrane region" description="Helical" evidence="5">
    <location>
        <begin position="61"/>
        <end position="80"/>
    </location>
</feature>
<keyword evidence="2 5" id="KW-0812">Transmembrane</keyword>